<accession>A0ABW2QL00</accession>
<feature type="transmembrane region" description="Helical" evidence="1">
    <location>
        <begin position="20"/>
        <end position="39"/>
    </location>
</feature>
<organism evidence="2 3">
    <name type="scientific">Hydrogenophaga atypica</name>
    <dbReference type="NCBI Taxonomy" id="249409"/>
    <lineage>
        <taxon>Bacteria</taxon>
        <taxon>Pseudomonadati</taxon>
        <taxon>Pseudomonadota</taxon>
        <taxon>Betaproteobacteria</taxon>
        <taxon>Burkholderiales</taxon>
        <taxon>Comamonadaceae</taxon>
        <taxon>Hydrogenophaga</taxon>
    </lineage>
</organism>
<dbReference type="EMBL" id="JBHTCA010000004">
    <property type="protein sequence ID" value="MFC7408817.1"/>
    <property type="molecule type" value="Genomic_DNA"/>
</dbReference>
<protein>
    <submittedName>
        <fullName evidence="2">Uncharacterized protein</fullName>
    </submittedName>
</protein>
<evidence type="ECO:0000313" key="2">
    <source>
        <dbReference type="EMBL" id="MFC7408817.1"/>
    </source>
</evidence>
<name>A0ABW2QL00_9BURK</name>
<dbReference type="Proteomes" id="UP001596501">
    <property type="component" value="Unassembled WGS sequence"/>
</dbReference>
<sequence>MNGVRSGADPAPMFVETDHVYRTACMLQWSLLALPFVYATHNRATAAKHAR</sequence>
<dbReference type="RefSeq" id="WP_382221654.1">
    <property type="nucleotide sequence ID" value="NZ_JBHTCA010000004.1"/>
</dbReference>
<proteinExistence type="predicted"/>
<comment type="caution">
    <text evidence="2">The sequence shown here is derived from an EMBL/GenBank/DDBJ whole genome shotgun (WGS) entry which is preliminary data.</text>
</comment>
<evidence type="ECO:0000313" key="3">
    <source>
        <dbReference type="Proteomes" id="UP001596501"/>
    </source>
</evidence>
<keyword evidence="3" id="KW-1185">Reference proteome</keyword>
<reference evidence="3" key="1">
    <citation type="journal article" date="2019" name="Int. J. Syst. Evol. Microbiol.">
        <title>The Global Catalogue of Microorganisms (GCM) 10K type strain sequencing project: providing services to taxonomists for standard genome sequencing and annotation.</title>
        <authorList>
            <consortium name="The Broad Institute Genomics Platform"/>
            <consortium name="The Broad Institute Genome Sequencing Center for Infectious Disease"/>
            <person name="Wu L."/>
            <person name="Ma J."/>
        </authorList>
    </citation>
    <scope>NUCLEOTIDE SEQUENCE [LARGE SCALE GENOMIC DNA]</scope>
    <source>
        <strain evidence="3">CGMCC 1.12371</strain>
    </source>
</reference>
<gene>
    <name evidence="2" type="ORF">ACFQPB_08085</name>
</gene>
<evidence type="ECO:0000256" key="1">
    <source>
        <dbReference type="SAM" id="Phobius"/>
    </source>
</evidence>
<keyword evidence="1" id="KW-1133">Transmembrane helix</keyword>
<keyword evidence="1" id="KW-0472">Membrane</keyword>
<keyword evidence="1" id="KW-0812">Transmembrane</keyword>